<proteinExistence type="predicted"/>
<dbReference type="EMBL" id="LNIX01000026">
    <property type="protein sequence ID" value="OXA42462.1"/>
    <property type="molecule type" value="Genomic_DNA"/>
</dbReference>
<organism evidence="2 3">
    <name type="scientific">Folsomia candida</name>
    <name type="common">Springtail</name>
    <dbReference type="NCBI Taxonomy" id="158441"/>
    <lineage>
        <taxon>Eukaryota</taxon>
        <taxon>Metazoa</taxon>
        <taxon>Ecdysozoa</taxon>
        <taxon>Arthropoda</taxon>
        <taxon>Hexapoda</taxon>
        <taxon>Collembola</taxon>
        <taxon>Entomobryomorpha</taxon>
        <taxon>Isotomoidea</taxon>
        <taxon>Isotomidae</taxon>
        <taxon>Proisotominae</taxon>
        <taxon>Folsomia</taxon>
    </lineage>
</organism>
<dbReference type="InterPro" id="IPR043708">
    <property type="entry name" value="DUF5648"/>
</dbReference>
<evidence type="ECO:0000313" key="3">
    <source>
        <dbReference type="Proteomes" id="UP000198287"/>
    </source>
</evidence>
<sequence>MRDGHVFPCPRDGTVPLYRYYSSKHRDHHYTTNWVELRAGGDPEGYVYEVCYVFPPPMTGSKPFFRYFNHKIKDNFFTANWAEQRGGNGDWMHEGVAAYVL</sequence>
<evidence type="ECO:0000313" key="2">
    <source>
        <dbReference type="EMBL" id="OXA42462.1"/>
    </source>
</evidence>
<reference evidence="2 3" key="1">
    <citation type="submission" date="2015-12" db="EMBL/GenBank/DDBJ databases">
        <title>The genome of Folsomia candida.</title>
        <authorList>
            <person name="Faddeeva A."/>
            <person name="Derks M.F."/>
            <person name="Anvar Y."/>
            <person name="Smit S."/>
            <person name="Van Straalen N."/>
            <person name="Roelofs D."/>
        </authorList>
    </citation>
    <scope>NUCLEOTIDE SEQUENCE [LARGE SCALE GENOMIC DNA]</scope>
    <source>
        <strain evidence="2 3">VU population</strain>
        <tissue evidence="2">Whole body</tissue>
    </source>
</reference>
<accession>A0A226DAA0</accession>
<keyword evidence="3" id="KW-1185">Reference proteome</keyword>
<dbReference type="AlphaFoldDB" id="A0A226DAA0"/>
<gene>
    <name evidence="2" type="ORF">Fcan01_22848</name>
</gene>
<comment type="caution">
    <text evidence="2">The sequence shown here is derived from an EMBL/GenBank/DDBJ whole genome shotgun (WGS) entry which is preliminary data.</text>
</comment>
<dbReference type="Pfam" id="PF18885">
    <property type="entry name" value="DUF5648"/>
    <property type="match status" value="1"/>
</dbReference>
<evidence type="ECO:0000259" key="1">
    <source>
        <dbReference type="Pfam" id="PF18885"/>
    </source>
</evidence>
<protein>
    <recommendedName>
        <fullName evidence="1">DUF5648 domain-containing protein</fullName>
    </recommendedName>
</protein>
<dbReference type="Proteomes" id="UP000198287">
    <property type="component" value="Unassembled WGS sequence"/>
</dbReference>
<feature type="domain" description="DUF5648" evidence="1">
    <location>
        <begin position="5"/>
        <end position="101"/>
    </location>
</feature>
<name>A0A226DAA0_FOLCA</name>